<evidence type="ECO:0000256" key="9">
    <source>
        <dbReference type="ARBA" id="ARBA00022691"/>
    </source>
</evidence>
<comment type="similarity">
    <text evidence="2 12">Belongs to the RNA methyltransferase RsmE family.</text>
</comment>
<evidence type="ECO:0000256" key="2">
    <source>
        <dbReference type="ARBA" id="ARBA00005528"/>
    </source>
</evidence>
<dbReference type="Pfam" id="PF04452">
    <property type="entry name" value="Methyltrans_RNA"/>
    <property type="match status" value="1"/>
</dbReference>
<dbReference type="SUPFAM" id="SSF75217">
    <property type="entry name" value="alpha/beta knot"/>
    <property type="match status" value="1"/>
</dbReference>
<comment type="caution">
    <text evidence="15">The sequence shown here is derived from an EMBL/GenBank/DDBJ whole genome shotgun (WGS) entry which is preliminary data.</text>
</comment>
<dbReference type="PIRSF" id="PIRSF015601">
    <property type="entry name" value="MTase_slr0722"/>
    <property type="match status" value="1"/>
</dbReference>
<keyword evidence="16" id="KW-1185">Reference proteome</keyword>
<evidence type="ECO:0000256" key="5">
    <source>
        <dbReference type="ARBA" id="ARBA00022490"/>
    </source>
</evidence>
<name>A0A9X2LB17_9PROT</name>
<dbReference type="Pfam" id="PF20260">
    <property type="entry name" value="PUA_4"/>
    <property type="match status" value="1"/>
</dbReference>
<dbReference type="AlphaFoldDB" id="A0A9X2LB17"/>
<evidence type="ECO:0000256" key="10">
    <source>
        <dbReference type="ARBA" id="ARBA00025699"/>
    </source>
</evidence>
<dbReference type="PANTHER" id="PTHR30027">
    <property type="entry name" value="RIBOSOMAL RNA SMALL SUBUNIT METHYLTRANSFERASE E"/>
    <property type="match status" value="1"/>
</dbReference>
<gene>
    <name evidence="15" type="ORF">NOG11_12445</name>
</gene>
<keyword evidence="8 12" id="KW-0808">Transferase</keyword>
<dbReference type="EMBL" id="JANIBC010000014">
    <property type="protein sequence ID" value="MCQ8186189.1"/>
    <property type="molecule type" value="Genomic_DNA"/>
</dbReference>
<accession>A0A9X2LB17</accession>
<keyword evidence="9 12" id="KW-0949">S-adenosyl-L-methionine</keyword>
<dbReference type="EC" id="2.1.1.193" evidence="3 12"/>
<evidence type="ECO:0000256" key="1">
    <source>
        <dbReference type="ARBA" id="ARBA00004496"/>
    </source>
</evidence>
<keyword evidence="7 12" id="KW-0489">Methyltransferase</keyword>
<dbReference type="InterPro" id="IPR046887">
    <property type="entry name" value="RsmE_PUA-like"/>
</dbReference>
<evidence type="ECO:0000259" key="13">
    <source>
        <dbReference type="Pfam" id="PF04452"/>
    </source>
</evidence>
<feature type="domain" description="Ribosomal RNA small subunit methyltransferase E PUA-like" evidence="14">
    <location>
        <begin position="22"/>
        <end position="60"/>
    </location>
</feature>
<dbReference type="RefSeq" id="WP_256620086.1">
    <property type="nucleotide sequence ID" value="NZ_JANIBC010000014.1"/>
</dbReference>
<keyword evidence="5 12" id="KW-0963">Cytoplasm</keyword>
<sequence>MRPDPRLYTEAPLGSGSFGFDQGQLRYLGSVLRLGQGDGVRLFNGRDGEWLYRIEALEKRAGSALPAEKLREQPGLTTAPVLLFAPLKRGPTEMLVQKATELGATSLQPVITARTGRDRLKTDRLQLIATEAAEQCERMIVPSIAEPVRLEKALEPLTGFVFCDEAGDEEDKPWGGEEGRAPLAAQVFPDVSQAPEAILIGPEGGFTPEERAALRGDPRAVPISLGPRILRAETAAIVALTLWQLRFGDLAALPRR</sequence>
<evidence type="ECO:0000256" key="11">
    <source>
        <dbReference type="ARBA" id="ARBA00047944"/>
    </source>
</evidence>
<dbReference type="InterPro" id="IPR046886">
    <property type="entry name" value="RsmE_MTase_dom"/>
</dbReference>
<evidence type="ECO:0000256" key="3">
    <source>
        <dbReference type="ARBA" id="ARBA00012328"/>
    </source>
</evidence>
<dbReference type="GO" id="GO:0070475">
    <property type="term" value="P:rRNA base methylation"/>
    <property type="evidence" value="ECO:0007669"/>
    <property type="project" value="TreeGrafter"/>
</dbReference>
<dbReference type="CDD" id="cd18084">
    <property type="entry name" value="RsmE-like"/>
    <property type="match status" value="1"/>
</dbReference>
<evidence type="ECO:0000313" key="15">
    <source>
        <dbReference type="EMBL" id="MCQ8186189.1"/>
    </source>
</evidence>
<comment type="catalytic activity">
    <reaction evidence="11 12">
        <text>uridine(1498) in 16S rRNA + S-adenosyl-L-methionine = N(3)-methyluridine(1498) in 16S rRNA + S-adenosyl-L-homocysteine + H(+)</text>
        <dbReference type="Rhea" id="RHEA:42920"/>
        <dbReference type="Rhea" id="RHEA-COMP:10283"/>
        <dbReference type="Rhea" id="RHEA-COMP:10284"/>
        <dbReference type="ChEBI" id="CHEBI:15378"/>
        <dbReference type="ChEBI" id="CHEBI:57856"/>
        <dbReference type="ChEBI" id="CHEBI:59789"/>
        <dbReference type="ChEBI" id="CHEBI:65315"/>
        <dbReference type="ChEBI" id="CHEBI:74502"/>
        <dbReference type="EC" id="2.1.1.193"/>
    </reaction>
</comment>
<protein>
    <recommendedName>
        <fullName evidence="4 12">Ribosomal RNA small subunit methyltransferase E</fullName>
        <ecNumber evidence="3 12">2.1.1.193</ecNumber>
    </recommendedName>
</protein>
<keyword evidence="6 12" id="KW-0698">rRNA processing</keyword>
<dbReference type="Gene3D" id="3.40.1280.10">
    <property type="match status" value="1"/>
</dbReference>
<dbReference type="InterPro" id="IPR029026">
    <property type="entry name" value="tRNA_m1G_MTases_N"/>
</dbReference>
<reference evidence="15" key="1">
    <citation type="submission" date="2022-07" db="EMBL/GenBank/DDBJ databases">
        <title>Parvularcula maris sp. nov., an algicidal bacterium isolated from seawater.</title>
        <authorList>
            <person name="Li F."/>
        </authorList>
    </citation>
    <scope>NUCLEOTIDE SEQUENCE</scope>
    <source>
        <strain evidence="15">BGMRC 0090</strain>
    </source>
</reference>
<evidence type="ECO:0000256" key="4">
    <source>
        <dbReference type="ARBA" id="ARBA00013673"/>
    </source>
</evidence>
<dbReference type="Gene3D" id="2.40.240.20">
    <property type="entry name" value="Hypothetical PUA domain-like, domain 1"/>
    <property type="match status" value="1"/>
</dbReference>
<feature type="domain" description="Ribosomal RNA small subunit methyltransferase E methyltransferase" evidence="13">
    <location>
        <begin position="81"/>
        <end position="244"/>
    </location>
</feature>
<dbReference type="NCBIfam" id="TIGR00046">
    <property type="entry name" value="RsmE family RNA methyltransferase"/>
    <property type="match status" value="1"/>
</dbReference>
<evidence type="ECO:0000256" key="6">
    <source>
        <dbReference type="ARBA" id="ARBA00022552"/>
    </source>
</evidence>
<evidence type="ECO:0000256" key="12">
    <source>
        <dbReference type="PIRNR" id="PIRNR015601"/>
    </source>
</evidence>
<dbReference type="PANTHER" id="PTHR30027:SF3">
    <property type="entry name" value="16S RRNA (URACIL(1498)-N(3))-METHYLTRANSFERASE"/>
    <property type="match status" value="1"/>
</dbReference>
<dbReference type="InterPro" id="IPR015947">
    <property type="entry name" value="PUA-like_sf"/>
</dbReference>
<organism evidence="15 16">
    <name type="scientific">Parvularcula maris</name>
    <dbReference type="NCBI Taxonomy" id="2965077"/>
    <lineage>
        <taxon>Bacteria</taxon>
        <taxon>Pseudomonadati</taxon>
        <taxon>Pseudomonadota</taxon>
        <taxon>Alphaproteobacteria</taxon>
        <taxon>Parvularculales</taxon>
        <taxon>Parvularculaceae</taxon>
        <taxon>Parvularcula</taxon>
    </lineage>
</organism>
<dbReference type="GO" id="GO:0005737">
    <property type="term" value="C:cytoplasm"/>
    <property type="evidence" value="ECO:0007669"/>
    <property type="project" value="UniProtKB-SubCell"/>
</dbReference>
<dbReference type="NCBIfam" id="NF008696">
    <property type="entry name" value="PRK11713.3-5"/>
    <property type="match status" value="1"/>
</dbReference>
<dbReference type="Proteomes" id="UP001142610">
    <property type="component" value="Unassembled WGS sequence"/>
</dbReference>
<dbReference type="GO" id="GO:0070042">
    <property type="term" value="F:rRNA (uridine-N3-)-methyltransferase activity"/>
    <property type="evidence" value="ECO:0007669"/>
    <property type="project" value="TreeGrafter"/>
</dbReference>
<dbReference type="InterPro" id="IPR029028">
    <property type="entry name" value="Alpha/beta_knot_MTases"/>
</dbReference>
<dbReference type="SUPFAM" id="SSF88697">
    <property type="entry name" value="PUA domain-like"/>
    <property type="match status" value="1"/>
</dbReference>
<comment type="function">
    <text evidence="10 12">Specifically methylates the N3 position of the uracil ring of uridine 1498 (m3U1498) in 16S rRNA. Acts on the fully assembled 30S ribosomal subunit.</text>
</comment>
<evidence type="ECO:0000313" key="16">
    <source>
        <dbReference type="Proteomes" id="UP001142610"/>
    </source>
</evidence>
<dbReference type="InterPro" id="IPR006700">
    <property type="entry name" value="RsmE"/>
</dbReference>
<evidence type="ECO:0000256" key="7">
    <source>
        <dbReference type="ARBA" id="ARBA00022603"/>
    </source>
</evidence>
<comment type="subcellular location">
    <subcellularLocation>
        <location evidence="1 12">Cytoplasm</location>
    </subcellularLocation>
</comment>
<evidence type="ECO:0000259" key="14">
    <source>
        <dbReference type="Pfam" id="PF20260"/>
    </source>
</evidence>
<proteinExistence type="inferred from homology"/>
<evidence type="ECO:0000256" key="8">
    <source>
        <dbReference type="ARBA" id="ARBA00022679"/>
    </source>
</evidence>